<protein>
    <submittedName>
        <fullName evidence="2">AppB</fullName>
    </submittedName>
</protein>
<keyword evidence="1" id="KW-1133">Transmembrane helix</keyword>
<dbReference type="EMBL" id="CP024978">
    <property type="protein sequence ID" value="ATZ30989.1"/>
    <property type="molecule type" value="Genomic_DNA"/>
</dbReference>
<gene>
    <name evidence="2" type="primary">cydB</name>
    <name evidence="2" type="ORF">CV83915_00617</name>
</gene>
<name>A0A2H4TNC7_ECOLX</name>
<organism evidence="2 3">
    <name type="scientific">Escherichia coli</name>
    <dbReference type="NCBI Taxonomy" id="562"/>
    <lineage>
        <taxon>Bacteria</taxon>
        <taxon>Pseudomonadati</taxon>
        <taxon>Pseudomonadota</taxon>
        <taxon>Gammaproteobacteria</taxon>
        <taxon>Enterobacterales</taxon>
        <taxon>Enterobacteriaceae</taxon>
        <taxon>Escherichia</taxon>
    </lineage>
</organism>
<evidence type="ECO:0000313" key="2">
    <source>
        <dbReference type="EMBL" id="ATZ30989.1"/>
    </source>
</evidence>
<evidence type="ECO:0000313" key="3">
    <source>
        <dbReference type="Proteomes" id="UP000236551"/>
    </source>
</evidence>
<proteinExistence type="predicted"/>
<dbReference type="Proteomes" id="UP000236551">
    <property type="component" value="Chromosome"/>
</dbReference>
<dbReference type="AlphaFoldDB" id="A0A2H4TNC7"/>
<keyword evidence="1" id="KW-0812">Transmembrane</keyword>
<sequence length="40" mass="4984">MLVIVLIFLPIVLLYTLWSYYKMWGRMTTETLRRNENELY</sequence>
<reference evidence="2 3" key="1">
    <citation type="submission" date="2017-11" db="EMBL/GenBank/DDBJ databases">
        <title>Escherichia coli CV839-15 Genome sequencing and assembly.</title>
        <authorList>
            <person name="Li Z."/>
            <person name="Song N."/>
            <person name="Li W."/>
            <person name="Philip H.R."/>
            <person name="Bu Z."/>
            <person name="Siguo L."/>
        </authorList>
    </citation>
    <scope>NUCLEOTIDE SEQUENCE [LARGE SCALE GENOMIC DNA]</scope>
    <source>
        <strain evidence="2 3">CV839-15</strain>
    </source>
</reference>
<keyword evidence="1" id="KW-0472">Membrane</keyword>
<feature type="transmembrane region" description="Helical" evidence="1">
    <location>
        <begin position="6"/>
        <end position="24"/>
    </location>
</feature>
<evidence type="ECO:0000256" key="1">
    <source>
        <dbReference type="SAM" id="Phobius"/>
    </source>
</evidence>
<accession>A0A2H4TNC7</accession>